<dbReference type="Gene3D" id="3.40.50.1820">
    <property type="entry name" value="alpha/beta hydrolase"/>
    <property type="match status" value="1"/>
</dbReference>
<gene>
    <name evidence="4" type="ORF">PCOR1329_LOCUS44781</name>
</gene>
<sequence>MIRALSSLRAPLAPGCHAVCAAWWRQPFSSDLPRGRCCGSRGALAFSRVCLGRDGQEPLVEPLAGSHETGRHGGSRSSSATSCVTSMASVRSAVAQIVCRGCHFLRAVLTMLVMGIRLGLFSLLLLVPFLRVGRKYFVDSRISRGIRFGARPRQLVRWRIYCQESAPSRECEGYPVVVAVMGGAWVIGHRAWNAQLGQRVMDAGAIMVAIDYRNYPFSCVADMLEDLDAGLAWVFQNVASYGGDPTNVVLTGQSAGAHLTSLLLLRRSLQEAQNEADDPEAAAASEAAVERLAAGPHGGAWSPRDLRGYVGVSGPYCMSALAQRLEARWLGSWLLWRVCAGNLDEWSPLALVQSEAWRAVGPGAAAARLPKMKLFHGQDKTVPASSSVEFAAALQREGVQAEADVRLELHHADVIIEGPMCGEDPTTRSSCCCLSCASRAAPSATTGCAPCRRCARCSRGWSSGSHRD</sequence>
<evidence type="ECO:0000259" key="3">
    <source>
        <dbReference type="Pfam" id="PF20434"/>
    </source>
</evidence>
<feature type="domain" description="BD-FAE-like" evidence="3">
    <location>
        <begin position="167"/>
        <end position="278"/>
    </location>
</feature>
<evidence type="ECO:0000313" key="5">
    <source>
        <dbReference type="Proteomes" id="UP001189429"/>
    </source>
</evidence>
<dbReference type="PANTHER" id="PTHR48081">
    <property type="entry name" value="AB HYDROLASE SUPERFAMILY PROTEIN C4A8.06C"/>
    <property type="match status" value="1"/>
</dbReference>
<organism evidence="4 5">
    <name type="scientific">Prorocentrum cordatum</name>
    <dbReference type="NCBI Taxonomy" id="2364126"/>
    <lineage>
        <taxon>Eukaryota</taxon>
        <taxon>Sar</taxon>
        <taxon>Alveolata</taxon>
        <taxon>Dinophyceae</taxon>
        <taxon>Prorocentrales</taxon>
        <taxon>Prorocentraceae</taxon>
        <taxon>Prorocentrum</taxon>
    </lineage>
</organism>
<keyword evidence="2" id="KW-0812">Transmembrane</keyword>
<reference evidence="4" key="1">
    <citation type="submission" date="2023-10" db="EMBL/GenBank/DDBJ databases">
        <authorList>
            <person name="Chen Y."/>
            <person name="Shah S."/>
            <person name="Dougan E. K."/>
            <person name="Thang M."/>
            <person name="Chan C."/>
        </authorList>
    </citation>
    <scope>NUCLEOTIDE SEQUENCE [LARGE SCALE GENOMIC DNA]</scope>
</reference>
<keyword evidence="2" id="KW-1133">Transmembrane helix</keyword>
<evidence type="ECO:0000313" key="4">
    <source>
        <dbReference type="EMBL" id="CAK0853221.1"/>
    </source>
</evidence>
<dbReference type="Proteomes" id="UP001189429">
    <property type="component" value="Unassembled WGS sequence"/>
</dbReference>
<dbReference type="InterPro" id="IPR049492">
    <property type="entry name" value="BD-FAE-like_dom"/>
</dbReference>
<dbReference type="PANTHER" id="PTHR48081:SF33">
    <property type="entry name" value="KYNURENINE FORMAMIDASE"/>
    <property type="match status" value="1"/>
</dbReference>
<keyword evidence="2" id="KW-0472">Membrane</keyword>
<evidence type="ECO:0000256" key="1">
    <source>
        <dbReference type="ARBA" id="ARBA00022801"/>
    </source>
</evidence>
<dbReference type="EMBL" id="CAUYUJ010015382">
    <property type="protein sequence ID" value="CAK0853221.1"/>
    <property type="molecule type" value="Genomic_DNA"/>
</dbReference>
<dbReference type="SUPFAM" id="SSF53474">
    <property type="entry name" value="alpha/beta-Hydrolases"/>
    <property type="match status" value="1"/>
</dbReference>
<keyword evidence="5" id="KW-1185">Reference proteome</keyword>
<proteinExistence type="predicted"/>
<dbReference type="Pfam" id="PF20434">
    <property type="entry name" value="BD-FAE"/>
    <property type="match status" value="1"/>
</dbReference>
<protein>
    <recommendedName>
        <fullName evidence="3">BD-FAE-like domain-containing protein</fullName>
    </recommendedName>
</protein>
<evidence type="ECO:0000256" key="2">
    <source>
        <dbReference type="SAM" id="Phobius"/>
    </source>
</evidence>
<accession>A0ABN9U315</accession>
<name>A0ABN9U315_9DINO</name>
<dbReference type="InterPro" id="IPR050300">
    <property type="entry name" value="GDXG_lipolytic_enzyme"/>
</dbReference>
<keyword evidence="1" id="KW-0378">Hydrolase</keyword>
<dbReference type="InterPro" id="IPR029058">
    <property type="entry name" value="AB_hydrolase_fold"/>
</dbReference>
<feature type="transmembrane region" description="Helical" evidence="2">
    <location>
        <begin position="104"/>
        <end position="127"/>
    </location>
</feature>
<comment type="caution">
    <text evidence="4">The sequence shown here is derived from an EMBL/GenBank/DDBJ whole genome shotgun (WGS) entry which is preliminary data.</text>
</comment>